<keyword evidence="1" id="KW-0812">Transmembrane</keyword>
<comment type="caution">
    <text evidence="2">The sequence shown here is derived from an EMBL/GenBank/DDBJ whole genome shotgun (WGS) entry which is preliminary data.</text>
</comment>
<dbReference type="PANTHER" id="PTHR43796">
    <property type="entry name" value="CARBOXYNORSPERMIDINE SYNTHASE"/>
    <property type="match status" value="1"/>
</dbReference>
<keyword evidence="3" id="KW-1185">Reference proteome</keyword>
<keyword evidence="1" id="KW-0472">Membrane</keyword>
<dbReference type="AlphaFoldDB" id="A0A699Z1U3"/>
<feature type="transmembrane region" description="Helical" evidence="1">
    <location>
        <begin position="321"/>
        <end position="339"/>
    </location>
</feature>
<feature type="transmembrane region" description="Helical" evidence="1">
    <location>
        <begin position="443"/>
        <end position="463"/>
    </location>
</feature>
<feature type="transmembrane region" description="Helical" evidence="1">
    <location>
        <begin position="376"/>
        <end position="395"/>
    </location>
</feature>
<dbReference type="Proteomes" id="UP000485058">
    <property type="component" value="Unassembled WGS sequence"/>
</dbReference>
<evidence type="ECO:0000313" key="3">
    <source>
        <dbReference type="Proteomes" id="UP000485058"/>
    </source>
</evidence>
<evidence type="ECO:0000313" key="2">
    <source>
        <dbReference type="EMBL" id="GFH15485.1"/>
    </source>
</evidence>
<gene>
    <name evidence="2" type="ORF">HaLaN_11721</name>
</gene>
<feature type="transmembrane region" description="Helical" evidence="1">
    <location>
        <begin position="416"/>
        <end position="437"/>
    </location>
</feature>
<dbReference type="Gene3D" id="3.40.50.720">
    <property type="entry name" value="NAD(P)-binding Rossmann-like Domain"/>
    <property type="match status" value="1"/>
</dbReference>
<organism evidence="2 3">
    <name type="scientific">Haematococcus lacustris</name>
    <name type="common">Green alga</name>
    <name type="synonym">Haematococcus pluvialis</name>
    <dbReference type="NCBI Taxonomy" id="44745"/>
    <lineage>
        <taxon>Eukaryota</taxon>
        <taxon>Viridiplantae</taxon>
        <taxon>Chlorophyta</taxon>
        <taxon>core chlorophytes</taxon>
        <taxon>Chlorophyceae</taxon>
        <taxon>CS clade</taxon>
        <taxon>Chlamydomonadales</taxon>
        <taxon>Haematococcaceae</taxon>
        <taxon>Haematococcus</taxon>
    </lineage>
</organism>
<accession>A0A699Z1U3</accession>
<dbReference type="Gene3D" id="3.30.360.10">
    <property type="entry name" value="Dihydrodipicolinate Reductase, domain 2"/>
    <property type="match status" value="1"/>
</dbReference>
<feature type="transmembrane region" description="Helical" evidence="1">
    <location>
        <begin position="351"/>
        <end position="370"/>
    </location>
</feature>
<evidence type="ECO:0000256" key="1">
    <source>
        <dbReference type="SAM" id="Phobius"/>
    </source>
</evidence>
<reference evidence="2 3" key="1">
    <citation type="submission" date="2020-02" db="EMBL/GenBank/DDBJ databases">
        <title>Draft genome sequence of Haematococcus lacustris strain NIES-144.</title>
        <authorList>
            <person name="Morimoto D."/>
            <person name="Nakagawa S."/>
            <person name="Yoshida T."/>
            <person name="Sawayama S."/>
        </authorList>
    </citation>
    <scope>NUCLEOTIDE SEQUENCE [LARGE SCALE GENOMIC DNA]</scope>
    <source>
        <strain evidence="2 3">NIES-144</strain>
    </source>
</reference>
<sequence length="497" mass="53757">AAMSGIDLIIHAAGPFQQTKNHIVLEQAIDAKVAYVDVCDDLHYSEESKALYGKAAADAGVPAIISAGIYPGTSNVMAAHIISIAKGEYDENWQYRTPEAGQGEKPKLLRYSYYTAGSGGAGPTILQTSFLLAGEPVVVYKEGQRFELPPISNRREVDFGPGIGRKGVYLYNLPECESAYKYLGVPGVSARFGTDPFIWNWAMWLMARAMPRKLLNDRTFVKSFASLSEPAVRLVDKWAGEAVAMKIEVDFESGKNSSGIFVHRLLGQSMGYSVAGFAQAVLLGQTKPGVWYPEILGTSALTARALLESPGLIDWGLLPKALMGLLALLCGNGLLCALLAGTGMALVARNFGNLITGLYSFGLLLGTVYSVPPLSFITSFVTLFAVVIAVTKDLPDVEGDSANNIQTFATRMGVKTVSLGAVSLLLANYGVAMWMALQPHLGFNTLLMFGGHAALALLLAYRTARLDAAKYSRDAILGFYRWVWTLFYCEYAMFPFI</sequence>
<protein>
    <submittedName>
        <fullName evidence="2">Sacchrp_dh_NADP domain-containing protein</fullName>
    </submittedName>
</protein>
<name>A0A699Z1U3_HAELA</name>
<dbReference type="PANTHER" id="PTHR43796:SF2">
    <property type="entry name" value="CARBOXYNORSPERMIDINE SYNTHASE"/>
    <property type="match status" value="1"/>
</dbReference>
<keyword evidence="1" id="KW-1133">Transmembrane helix</keyword>
<dbReference type="EMBL" id="BLLF01000856">
    <property type="protein sequence ID" value="GFH15485.1"/>
    <property type="molecule type" value="Genomic_DNA"/>
</dbReference>
<feature type="non-terminal residue" evidence="2">
    <location>
        <position position="1"/>
    </location>
</feature>
<proteinExistence type="predicted"/>